<accession>A0A654LWY7</accession>
<dbReference type="PANTHER" id="PTHR43540">
    <property type="entry name" value="PEROXYUREIDOACRYLATE/UREIDOACRYLATE AMIDOHYDROLASE-RELATED"/>
    <property type="match status" value="1"/>
</dbReference>
<name>A0A654LWY7_9ARCH</name>
<evidence type="ECO:0000259" key="2">
    <source>
        <dbReference type="Pfam" id="PF00857"/>
    </source>
</evidence>
<reference evidence="4" key="1">
    <citation type="submission" date="2015-10" db="EMBL/GenBank/DDBJ databases">
        <title>Niche specialization of a soil ammonia-oxidizing archaeon, Candidatus Nitrosocosmicus oleophilus.</title>
        <authorList>
            <person name="Jung M.-Y."/>
            <person name="Rhee S.-K."/>
        </authorList>
    </citation>
    <scope>NUCLEOTIDE SEQUENCE [LARGE SCALE GENOMIC DNA]</scope>
    <source>
        <strain evidence="4">MY3</strain>
    </source>
</reference>
<protein>
    <submittedName>
        <fullName evidence="3">Peroxyureidoacrylate/ureidoacrylate amidohydrolase RutB</fullName>
        <ecNumber evidence="3">3.5.1.110</ecNumber>
    </submittedName>
</protein>
<evidence type="ECO:0000313" key="4">
    <source>
        <dbReference type="Proteomes" id="UP000058925"/>
    </source>
</evidence>
<dbReference type="EC" id="3.5.1.110" evidence="3"/>
<dbReference type="InterPro" id="IPR036380">
    <property type="entry name" value="Isochorismatase-like_sf"/>
</dbReference>
<sequence length="247" mass="28067">MWMFQVSAGSQTFNLGLIVVDMQNGFVSKGGSYDLLGMNTQEYQKIIPKTKELIAFCRSKGIPIFYTEAVREASGIDLLTRVHRLLPLAREERLKVPITVRGTWDAQTIDEIKPTENDHIVIKRRDGAFQDTELRVWLQSEGINTLIFCGVDTSICVETSLREAFNSGYDVIVVSDATASGIHKHYETTLERVRDYYGLVVDVERFYKMITSLENIKSGQMSDSDISDKYGKFLKEFSLLDIRKGEN</sequence>
<dbReference type="KEGG" id="taa:NMY3_00539"/>
<proteinExistence type="predicted"/>
<evidence type="ECO:0000313" key="3">
    <source>
        <dbReference type="EMBL" id="ALI34751.1"/>
    </source>
</evidence>
<dbReference type="PANTHER" id="PTHR43540:SF6">
    <property type="entry name" value="ISOCHORISMATASE-LIKE DOMAIN-CONTAINING PROTEIN"/>
    <property type="match status" value="1"/>
</dbReference>
<dbReference type="Proteomes" id="UP000058925">
    <property type="component" value="Chromosome"/>
</dbReference>
<dbReference type="SUPFAM" id="SSF52499">
    <property type="entry name" value="Isochorismatase-like hydrolases"/>
    <property type="match status" value="1"/>
</dbReference>
<dbReference type="AlphaFoldDB" id="A0A654LWY7"/>
<dbReference type="Gene3D" id="3.40.50.850">
    <property type="entry name" value="Isochorismatase-like"/>
    <property type="match status" value="1"/>
</dbReference>
<dbReference type="Pfam" id="PF00857">
    <property type="entry name" value="Isochorismatase"/>
    <property type="match status" value="1"/>
</dbReference>
<keyword evidence="4" id="KW-1185">Reference proteome</keyword>
<organism evidence="3 4">
    <name type="scientific">Candidatus Nitrosocosmicus oleophilus</name>
    <dbReference type="NCBI Taxonomy" id="1353260"/>
    <lineage>
        <taxon>Archaea</taxon>
        <taxon>Nitrososphaerota</taxon>
        <taxon>Nitrososphaeria</taxon>
        <taxon>Nitrososphaerales</taxon>
        <taxon>Nitrososphaeraceae</taxon>
        <taxon>Candidatus Nitrosocosmicus</taxon>
    </lineage>
</organism>
<gene>
    <name evidence="3" type="primary">rutB_1</name>
    <name evidence="3" type="ORF">NMY3_00539</name>
</gene>
<dbReference type="InterPro" id="IPR050272">
    <property type="entry name" value="Isochorismatase-like_hydrls"/>
</dbReference>
<dbReference type="GO" id="GO:0016787">
    <property type="term" value="F:hydrolase activity"/>
    <property type="evidence" value="ECO:0007669"/>
    <property type="project" value="UniProtKB-KW"/>
</dbReference>
<feature type="domain" description="Isochorismatase-like" evidence="2">
    <location>
        <begin position="17"/>
        <end position="204"/>
    </location>
</feature>
<dbReference type="InterPro" id="IPR000868">
    <property type="entry name" value="Isochorismatase-like_dom"/>
</dbReference>
<dbReference type="CDD" id="cd00431">
    <property type="entry name" value="cysteine_hydrolases"/>
    <property type="match status" value="1"/>
</dbReference>
<dbReference type="EMBL" id="CP012850">
    <property type="protein sequence ID" value="ALI34751.1"/>
    <property type="molecule type" value="Genomic_DNA"/>
</dbReference>
<evidence type="ECO:0000256" key="1">
    <source>
        <dbReference type="ARBA" id="ARBA00022801"/>
    </source>
</evidence>
<keyword evidence="1 3" id="KW-0378">Hydrolase</keyword>